<dbReference type="Pfam" id="PF01743">
    <property type="entry name" value="PolyA_pol"/>
    <property type="match status" value="1"/>
</dbReference>
<dbReference type="InterPro" id="IPR050124">
    <property type="entry name" value="tRNA_CCA-adding_enzyme"/>
</dbReference>
<dbReference type="GO" id="GO:0000166">
    <property type="term" value="F:nucleotide binding"/>
    <property type="evidence" value="ECO:0007669"/>
    <property type="project" value="UniProtKB-KW"/>
</dbReference>
<dbReference type="InterPro" id="IPR006675">
    <property type="entry name" value="HDIG_dom"/>
</dbReference>
<dbReference type="GO" id="GO:0008033">
    <property type="term" value="P:tRNA processing"/>
    <property type="evidence" value="ECO:0007669"/>
    <property type="project" value="UniProtKB-KW"/>
</dbReference>
<evidence type="ECO:0000256" key="3">
    <source>
        <dbReference type="ARBA" id="ARBA00022694"/>
    </source>
</evidence>
<dbReference type="NCBIfam" id="TIGR00277">
    <property type="entry name" value="HDIG"/>
    <property type="match status" value="1"/>
</dbReference>
<evidence type="ECO:0000313" key="13">
    <source>
        <dbReference type="EMBL" id="BAM01479.1"/>
    </source>
</evidence>
<feature type="domain" description="Poly A polymerase head" evidence="10">
    <location>
        <begin position="29"/>
        <end position="148"/>
    </location>
</feature>
<dbReference type="Gene3D" id="3.30.460.10">
    <property type="entry name" value="Beta Polymerase, domain 2"/>
    <property type="match status" value="1"/>
</dbReference>
<comment type="cofactor">
    <cofactor evidence="1">
        <name>Mg(2+)</name>
        <dbReference type="ChEBI" id="CHEBI:18420"/>
    </cofactor>
</comment>
<dbReference type="GO" id="GO:0046872">
    <property type="term" value="F:metal ion binding"/>
    <property type="evidence" value="ECO:0007669"/>
    <property type="project" value="UniProtKB-KW"/>
</dbReference>
<feature type="domain" description="HD" evidence="11">
    <location>
        <begin position="272"/>
        <end position="379"/>
    </location>
</feature>
<keyword evidence="6" id="KW-0547">Nucleotide-binding</keyword>
<dbReference type="SUPFAM" id="SSF81891">
    <property type="entry name" value="Poly A polymerase C-terminal region-like"/>
    <property type="match status" value="1"/>
</dbReference>
<keyword evidence="3" id="KW-0819">tRNA processing</keyword>
<organism evidence="13 14">
    <name type="scientific">Caldilinea aerophila (strain DSM 14535 / JCM 11387 / NBRC 104270 / STL-6-O1)</name>
    <dbReference type="NCBI Taxonomy" id="926550"/>
    <lineage>
        <taxon>Bacteria</taxon>
        <taxon>Bacillati</taxon>
        <taxon>Chloroflexota</taxon>
        <taxon>Caldilineae</taxon>
        <taxon>Caldilineales</taxon>
        <taxon>Caldilineaceae</taxon>
        <taxon>Caldilinea</taxon>
    </lineage>
</organism>
<dbReference type="HOGENOM" id="CLU_015961_6_2_0"/>
<evidence type="ECO:0000256" key="2">
    <source>
        <dbReference type="ARBA" id="ARBA00022679"/>
    </source>
</evidence>
<dbReference type="Proteomes" id="UP000007880">
    <property type="component" value="Chromosome"/>
</dbReference>
<evidence type="ECO:0000256" key="5">
    <source>
        <dbReference type="ARBA" id="ARBA00022723"/>
    </source>
</evidence>
<dbReference type="InterPro" id="IPR043519">
    <property type="entry name" value="NT_sf"/>
</dbReference>
<reference evidence="13 14" key="1">
    <citation type="submission" date="2012-02" db="EMBL/GenBank/DDBJ databases">
        <title>Complete genome sequence of Caldilinea aerophila DSM 14535 (= NBRC 102666).</title>
        <authorList>
            <person name="Oguchi A."/>
            <person name="Hosoyama A."/>
            <person name="Sekine M."/>
            <person name="Fukai R."/>
            <person name="Kato Y."/>
            <person name="Nakamura S."/>
            <person name="Hanada S."/>
            <person name="Yamazaki S."/>
            <person name="Fujita N."/>
        </authorList>
    </citation>
    <scope>NUCLEOTIDE SEQUENCE [LARGE SCALE GENOMIC DNA]</scope>
    <source>
        <strain evidence="14">DSM 14535 / JCM 11387 / NBRC 104270 / STL-6-O1</strain>
    </source>
</reference>
<dbReference type="InterPro" id="IPR002646">
    <property type="entry name" value="PolA_pol_head_dom"/>
</dbReference>
<dbReference type="InterPro" id="IPR032828">
    <property type="entry name" value="PolyA_RNA-bd"/>
</dbReference>
<dbReference type="Pfam" id="PF01966">
    <property type="entry name" value="HD"/>
    <property type="match status" value="1"/>
</dbReference>
<dbReference type="InterPro" id="IPR006674">
    <property type="entry name" value="HD_domain"/>
</dbReference>
<protein>
    <submittedName>
        <fullName evidence="13">Putative tRNA nucleotidyltransferase</fullName>
    </submittedName>
</protein>
<dbReference type="SUPFAM" id="SSF81301">
    <property type="entry name" value="Nucleotidyltransferase"/>
    <property type="match status" value="1"/>
</dbReference>
<sequence>METLSIQWQPAQAAFVALLNALAEIADPVYIVGGVVRDLLLQRTDKLNDLDVIVSRDANVAARRAADRLGWAYYPLDADRDVARLVFTASSTPLVCDVAGMRGGDLETDLQARDFTVNAMALRWRHNCATELLDPVGGHSDLEARVLRRVTPWSLAEDPVRLLRGVRLAIQLGFDIEEATLVQMLRLGDALRLVSAERVRDELWKMLALSEPDKALEMLREFRFLHTVLPEVAQMEDVAQSAPHDADVYHHTLRAIRHAAALYGWIVGERGIDHTPAGAELAAALTPYLGRLRQVLLEIVAAERRLVDWLVWFALWHDAGKPATRSIEQAPDGSPRYRFLGHEEVGARLARQRMEALKFSRHEIALLQAVIRMHMRPHHLHTAFRNGPLSRRACYRFFRDASQNVYGNAAHAEVGIATVLLALADYQAIFAESPPPEWSTYVRHAVELIQFGLGPGGLECVRKPLVDGRLLMHYFKLEPGRQVGELLEQLREAQAAGEITTPEEGLALAAELLAGSR</sequence>
<evidence type="ECO:0000256" key="9">
    <source>
        <dbReference type="RuleBase" id="RU003953"/>
    </source>
</evidence>
<dbReference type="RefSeq" id="WP_014434705.1">
    <property type="nucleotide sequence ID" value="NC_017079.1"/>
</dbReference>
<evidence type="ECO:0000259" key="10">
    <source>
        <dbReference type="Pfam" id="PF01743"/>
    </source>
</evidence>
<keyword evidence="4" id="KW-0548">Nucleotidyltransferase</keyword>
<accession>I0I891</accession>
<keyword evidence="14" id="KW-1185">Reference proteome</keyword>
<keyword evidence="7" id="KW-0460">Magnesium</keyword>
<dbReference type="eggNOG" id="COG0617">
    <property type="taxonomic scope" value="Bacteria"/>
</dbReference>
<feature type="domain" description="tRNA nucleotidyltransferase/poly(A) polymerase RNA and SrmB- binding" evidence="12">
    <location>
        <begin position="173"/>
        <end position="234"/>
    </location>
</feature>
<evidence type="ECO:0000256" key="6">
    <source>
        <dbReference type="ARBA" id="ARBA00022741"/>
    </source>
</evidence>
<evidence type="ECO:0000313" key="14">
    <source>
        <dbReference type="Proteomes" id="UP000007880"/>
    </source>
</evidence>
<comment type="similarity">
    <text evidence="9">Belongs to the tRNA nucleotidyltransferase/poly(A) polymerase family.</text>
</comment>
<dbReference type="GO" id="GO:0003723">
    <property type="term" value="F:RNA binding"/>
    <property type="evidence" value="ECO:0007669"/>
    <property type="project" value="UniProtKB-KW"/>
</dbReference>
<gene>
    <name evidence="13" type="ordered locus">CLDAP_34390</name>
</gene>
<keyword evidence="5" id="KW-0479">Metal-binding</keyword>
<dbReference type="PANTHER" id="PTHR47545">
    <property type="entry name" value="MULTIFUNCTIONAL CCA PROTEIN"/>
    <property type="match status" value="1"/>
</dbReference>
<dbReference type="EMBL" id="AP012337">
    <property type="protein sequence ID" value="BAM01479.1"/>
    <property type="molecule type" value="Genomic_DNA"/>
</dbReference>
<evidence type="ECO:0000259" key="12">
    <source>
        <dbReference type="Pfam" id="PF12627"/>
    </source>
</evidence>
<proteinExistence type="inferred from homology"/>
<dbReference type="Gene3D" id="1.10.3090.10">
    <property type="entry name" value="cca-adding enzyme, domain 2"/>
    <property type="match status" value="1"/>
</dbReference>
<evidence type="ECO:0000256" key="1">
    <source>
        <dbReference type="ARBA" id="ARBA00001946"/>
    </source>
</evidence>
<evidence type="ECO:0000256" key="7">
    <source>
        <dbReference type="ARBA" id="ARBA00022842"/>
    </source>
</evidence>
<dbReference type="AlphaFoldDB" id="I0I891"/>
<evidence type="ECO:0000256" key="4">
    <source>
        <dbReference type="ARBA" id="ARBA00022695"/>
    </source>
</evidence>
<name>I0I891_CALAS</name>
<keyword evidence="2 9" id="KW-0808">Transferase</keyword>
<dbReference type="GO" id="GO:0016779">
    <property type="term" value="F:nucleotidyltransferase activity"/>
    <property type="evidence" value="ECO:0007669"/>
    <property type="project" value="UniProtKB-KW"/>
</dbReference>
<evidence type="ECO:0000256" key="8">
    <source>
        <dbReference type="ARBA" id="ARBA00022884"/>
    </source>
</evidence>
<dbReference type="Pfam" id="PF12627">
    <property type="entry name" value="PolyA_pol_RNAbd"/>
    <property type="match status" value="1"/>
</dbReference>
<keyword evidence="8 9" id="KW-0694">RNA-binding</keyword>
<evidence type="ECO:0000259" key="11">
    <source>
        <dbReference type="Pfam" id="PF01966"/>
    </source>
</evidence>
<dbReference type="STRING" id="926550.CLDAP_34390"/>
<dbReference type="KEGG" id="cap:CLDAP_34390"/>